<protein>
    <recommendedName>
        <fullName evidence="13">Dual specificity protein phosphatase DSP8</fullName>
    </recommendedName>
</protein>
<accession>A0ABP0VJ18</accession>
<comment type="pathway">
    <text evidence="8">Phospholipid metabolism.</text>
</comment>
<name>A0ABP0VJ18_9BRYO</name>
<keyword evidence="2" id="KW-0444">Lipid biosynthesis</keyword>
<dbReference type="CDD" id="cd14524">
    <property type="entry name" value="PTPMT1"/>
    <property type="match status" value="1"/>
</dbReference>
<evidence type="ECO:0000256" key="6">
    <source>
        <dbReference type="ARBA" id="ARBA00023209"/>
    </source>
</evidence>
<feature type="domain" description="Tyrosine-protein phosphatase" evidence="9">
    <location>
        <begin position="65"/>
        <end position="212"/>
    </location>
</feature>
<keyword evidence="5" id="KW-0443">Lipid metabolism</keyword>
<dbReference type="Proteomes" id="UP001497444">
    <property type="component" value="Unassembled WGS sequence"/>
</dbReference>
<evidence type="ECO:0000256" key="8">
    <source>
        <dbReference type="ARBA" id="ARBA00025707"/>
    </source>
</evidence>
<keyword evidence="6" id="KW-0594">Phospholipid biosynthesis</keyword>
<dbReference type="InterPro" id="IPR016130">
    <property type="entry name" value="Tyr_Pase_AS"/>
</dbReference>
<dbReference type="PANTHER" id="PTHR46274:SF6">
    <property type="entry name" value="TYR_PHOSPHATASE_2 DOMAIN-CONTAINING PROTEIN"/>
    <property type="match status" value="1"/>
</dbReference>
<dbReference type="InterPro" id="IPR000340">
    <property type="entry name" value="Dual-sp_phosphatase_cat-dom"/>
</dbReference>
<comment type="pathway">
    <text evidence="1">Lipid metabolism.</text>
</comment>
<evidence type="ECO:0000256" key="5">
    <source>
        <dbReference type="ARBA" id="ARBA00023098"/>
    </source>
</evidence>
<dbReference type="InterPro" id="IPR029021">
    <property type="entry name" value="Prot-tyrosine_phosphatase-like"/>
</dbReference>
<sequence>MIEEVAEEGSQEKVGWTIIPRTGEDLRNVEITAKRAVVGAGARVLFYPTLLYNVVRNKLQPEFQWWDQIDQYLLLGAVPFPSDVVRLKDLGVQAVVTLNESYETLVPSAVYQGHGIDHLVIPTRDYYFAPSFTKIRNAVKFIHDHAQRRETTYVHCKAGRGRSTTVVLCYLVEHRGMTPVDAYQYVRARRPRVLLATAQWLAVQEYSRRIHGVIMAQSLPIVSEPSSLIPLSTTETPSAKYIRNSNENMGGLNFADDLPVLVTNADLAGYRGIQDAGLVGNQIWHDLGVVYRVRFIATRRVVNAMSVARASAAWARFSCVWLGCQAENVVLGASMRLDQLSSSEVISHASIGLPSTCLGRMNFSGLNLPVCQSGIVNG</sequence>
<dbReference type="PROSITE" id="PS50054">
    <property type="entry name" value="TYR_PHOSPHATASE_DUAL"/>
    <property type="match status" value="1"/>
</dbReference>
<dbReference type="InterPro" id="IPR044596">
    <property type="entry name" value="PTPMT1-like"/>
</dbReference>
<dbReference type="SMART" id="SM00195">
    <property type="entry name" value="DSPc"/>
    <property type="match status" value="1"/>
</dbReference>
<dbReference type="SUPFAM" id="SSF52799">
    <property type="entry name" value="(Phosphotyrosine protein) phosphatases II"/>
    <property type="match status" value="1"/>
</dbReference>
<organism evidence="11 12">
    <name type="scientific">Sphagnum jensenii</name>
    <dbReference type="NCBI Taxonomy" id="128206"/>
    <lineage>
        <taxon>Eukaryota</taxon>
        <taxon>Viridiplantae</taxon>
        <taxon>Streptophyta</taxon>
        <taxon>Embryophyta</taxon>
        <taxon>Bryophyta</taxon>
        <taxon>Sphagnophytina</taxon>
        <taxon>Sphagnopsida</taxon>
        <taxon>Sphagnales</taxon>
        <taxon>Sphagnaceae</taxon>
        <taxon>Sphagnum</taxon>
    </lineage>
</organism>
<evidence type="ECO:0000313" key="11">
    <source>
        <dbReference type="EMBL" id="CAK9253886.1"/>
    </source>
</evidence>
<evidence type="ECO:0000256" key="3">
    <source>
        <dbReference type="ARBA" id="ARBA00022801"/>
    </source>
</evidence>
<comment type="caution">
    <text evidence="11">The sequence shown here is derived from an EMBL/GenBank/DDBJ whole genome shotgun (WGS) entry which is preliminary data.</text>
</comment>
<keyword evidence="3" id="KW-0378">Hydrolase</keyword>
<dbReference type="PROSITE" id="PS00383">
    <property type="entry name" value="TYR_PHOSPHATASE_1"/>
    <property type="match status" value="1"/>
</dbReference>
<dbReference type="Pfam" id="PF00782">
    <property type="entry name" value="DSPc"/>
    <property type="match status" value="1"/>
</dbReference>
<reference evidence="11" key="1">
    <citation type="submission" date="2024-02" db="EMBL/GenBank/DDBJ databases">
        <authorList>
            <consortium name="ELIXIR-Norway"/>
            <consortium name="Elixir Norway"/>
        </authorList>
    </citation>
    <scope>NUCLEOTIDE SEQUENCE</scope>
</reference>
<dbReference type="InterPro" id="IPR000387">
    <property type="entry name" value="Tyr_Pase_dom"/>
</dbReference>
<dbReference type="Gene3D" id="3.90.190.10">
    <property type="entry name" value="Protein tyrosine phosphatase superfamily"/>
    <property type="match status" value="1"/>
</dbReference>
<evidence type="ECO:0000256" key="7">
    <source>
        <dbReference type="ARBA" id="ARBA00023264"/>
    </source>
</evidence>
<dbReference type="InterPro" id="IPR020422">
    <property type="entry name" value="TYR_PHOSPHATASE_DUAL_dom"/>
</dbReference>
<dbReference type="EMBL" id="CAXAQS010000945">
    <property type="protein sequence ID" value="CAK9253886.1"/>
    <property type="molecule type" value="Genomic_DNA"/>
</dbReference>
<evidence type="ECO:0000259" key="9">
    <source>
        <dbReference type="PROSITE" id="PS50054"/>
    </source>
</evidence>
<gene>
    <name evidence="11" type="ORF">CSSPJE1EN1_LOCUS29264</name>
</gene>
<evidence type="ECO:0000259" key="10">
    <source>
        <dbReference type="PROSITE" id="PS50056"/>
    </source>
</evidence>
<feature type="domain" description="Tyrosine specific protein phosphatases" evidence="10">
    <location>
        <begin position="133"/>
        <end position="201"/>
    </location>
</feature>
<proteinExistence type="predicted"/>
<dbReference type="PROSITE" id="PS50056">
    <property type="entry name" value="TYR_PHOSPHATASE_2"/>
    <property type="match status" value="1"/>
</dbReference>
<evidence type="ECO:0000256" key="2">
    <source>
        <dbReference type="ARBA" id="ARBA00022516"/>
    </source>
</evidence>
<dbReference type="PANTHER" id="PTHR46274">
    <property type="entry name" value="PHOSPHATIDYLINOSITOL PHOSPHATASE"/>
    <property type="match status" value="1"/>
</dbReference>
<keyword evidence="4" id="KW-0904">Protein phosphatase</keyword>
<evidence type="ECO:0000256" key="4">
    <source>
        <dbReference type="ARBA" id="ARBA00022912"/>
    </source>
</evidence>
<evidence type="ECO:0008006" key="13">
    <source>
        <dbReference type="Google" id="ProtNLM"/>
    </source>
</evidence>
<keyword evidence="12" id="KW-1185">Reference proteome</keyword>
<keyword evidence="7" id="KW-1208">Phospholipid metabolism</keyword>
<evidence type="ECO:0000313" key="12">
    <source>
        <dbReference type="Proteomes" id="UP001497444"/>
    </source>
</evidence>
<evidence type="ECO:0000256" key="1">
    <source>
        <dbReference type="ARBA" id="ARBA00005189"/>
    </source>
</evidence>